<dbReference type="EMBL" id="CP060637">
    <property type="protein sequence ID" value="QNM14635.1"/>
    <property type="molecule type" value="Genomic_DNA"/>
</dbReference>
<reference evidence="2 3" key="1">
    <citation type="submission" date="2020-08" db="EMBL/GenBank/DDBJ databases">
        <authorList>
            <person name="Liu C."/>
            <person name="Sun Q."/>
        </authorList>
    </citation>
    <scope>NUCLEOTIDE SEQUENCE [LARGE SCALE GENOMIC DNA]</scope>
    <source>
        <strain evidence="2 3">NSJ-57</strain>
    </source>
</reference>
<evidence type="ECO:0000313" key="2">
    <source>
        <dbReference type="EMBL" id="QNM14635.1"/>
    </source>
</evidence>
<dbReference type="InterPro" id="IPR036390">
    <property type="entry name" value="WH_DNA-bd_sf"/>
</dbReference>
<dbReference type="InterPro" id="IPR043129">
    <property type="entry name" value="ATPase_NBD"/>
</dbReference>
<dbReference type="PANTHER" id="PTHR18964">
    <property type="entry name" value="ROK (REPRESSOR, ORF, KINASE) FAMILY"/>
    <property type="match status" value="1"/>
</dbReference>
<accession>A0A7G9GV03</accession>
<dbReference type="InterPro" id="IPR000600">
    <property type="entry name" value="ROK"/>
</dbReference>
<gene>
    <name evidence="2" type="ORF">H9Q81_06555</name>
</gene>
<dbReference type="Proteomes" id="UP000515913">
    <property type="component" value="Chromosome"/>
</dbReference>
<name>A0A7G9GV03_9FUSO</name>
<dbReference type="Pfam" id="PF00480">
    <property type="entry name" value="ROK"/>
    <property type="match status" value="1"/>
</dbReference>
<organism evidence="2 3">
    <name type="scientific">Fusobacterium hominis</name>
    <dbReference type="NCBI Taxonomy" id="2764326"/>
    <lineage>
        <taxon>Bacteria</taxon>
        <taxon>Fusobacteriati</taxon>
        <taxon>Fusobacteriota</taxon>
        <taxon>Fusobacteriia</taxon>
        <taxon>Fusobacteriales</taxon>
        <taxon>Fusobacteriaceae</taxon>
        <taxon>Fusobacterium</taxon>
    </lineage>
</organism>
<dbReference type="SUPFAM" id="SSF53067">
    <property type="entry name" value="Actin-like ATPase domain"/>
    <property type="match status" value="1"/>
</dbReference>
<evidence type="ECO:0000313" key="3">
    <source>
        <dbReference type="Proteomes" id="UP000515913"/>
    </source>
</evidence>
<comment type="similarity">
    <text evidence="1">Belongs to the ROK (NagC/XylR) family.</text>
</comment>
<dbReference type="AlphaFoldDB" id="A0A7G9GV03"/>
<keyword evidence="3" id="KW-1185">Reference proteome</keyword>
<dbReference type="Gene3D" id="3.30.420.40">
    <property type="match status" value="2"/>
</dbReference>
<dbReference type="KEGG" id="fho:H9Q81_06555"/>
<sequence>MYQKIIKESNENKIFQYLFKSKENFVINDIANALNMSFPTVKRVVDILVKKNIIVERDKIGEGVGRKARVYGFNPDFCYSIGIRITSHSFQFILINGYCEIKKEKLYNIELDTSSIVDSLEECINNFIATLNVDEKKHLIGVGIATRGIVNNEKNFVEFSNTDSFPLRSLESIRKKLGVPVLIENESNLAVISESILGLGQKLNHFVCLTLSDSISCSTFQKEQHDSFSFKAGRIHHMNINPDGNLCECGSKGCLGSYISDKALILEFKKFFPEINDFDEIFSEKYLETNFGKLLINNYIKHLAIGIRNLLFFSNPEKLIITGKICKYKNIIKPELLKAIYTPNHIFYRGEDTILFSKFNEQTGILGAAIFPIVDSLF</sequence>
<dbReference type="RefSeq" id="WP_101474192.1">
    <property type="nucleotide sequence ID" value="NZ_CP060637.1"/>
</dbReference>
<evidence type="ECO:0000256" key="1">
    <source>
        <dbReference type="ARBA" id="ARBA00006479"/>
    </source>
</evidence>
<dbReference type="Gene3D" id="1.10.10.10">
    <property type="entry name" value="Winged helix-like DNA-binding domain superfamily/Winged helix DNA-binding domain"/>
    <property type="match status" value="1"/>
</dbReference>
<dbReference type="PANTHER" id="PTHR18964:SF149">
    <property type="entry name" value="BIFUNCTIONAL UDP-N-ACETYLGLUCOSAMINE 2-EPIMERASE_N-ACETYLMANNOSAMINE KINASE"/>
    <property type="match status" value="1"/>
</dbReference>
<dbReference type="SUPFAM" id="SSF46785">
    <property type="entry name" value="Winged helix' DNA-binding domain"/>
    <property type="match status" value="1"/>
</dbReference>
<dbReference type="InterPro" id="IPR036388">
    <property type="entry name" value="WH-like_DNA-bd_sf"/>
</dbReference>
<proteinExistence type="inferred from homology"/>
<protein>
    <submittedName>
        <fullName evidence="2">ROK family protein</fullName>
    </submittedName>
</protein>